<proteinExistence type="predicted"/>
<evidence type="ECO:0000313" key="2">
    <source>
        <dbReference type="Proteomes" id="UP000248395"/>
    </source>
</evidence>
<dbReference type="Proteomes" id="UP000248395">
    <property type="component" value="Unassembled WGS sequence"/>
</dbReference>
<dbReference type="RefSeq" id="WP_158527756.1">
    <property type="nucleotide sequence ID" value="NZ_LNQU01000010.1"/>
</dbReference>
<accession>A0A318J541</accession>
<dbReference type="AlphaFoldDB" id="A0A318J541"/>
<reference evidence="1 2" key="1">
    <citation type="submission" date="2018-05" db="EMBL/GenBank/DDBJ databases">
        <title>Genomic Encyclopedia of Type Strains, Phase IV (KMG-IV): sequencing the most valuable type-strain genomes for metagenomic binning, comparative biology and taxonomic classification.</title>
        <authorList>
            <person name="Goeker M."/>
        </authorList>
    </citation>
    <scope>NUCLEOTIDE SEQUENCE [LARGE SCALE GENOMIC DNA]</scope>
    <source>
        <strain evidence="1 2">DSM 25134</strain>
    </source>
</reference>
<keyword evidence="2" id="KW-1185">Reference proteome</keyword>
<name>A0A318J541_9NEIS</name>
<dbReference type="EMBL" id="QJKC01000020">
    <property type="protein sequence ID" value="PXX42241.1"/>
    <property type="molecule type" value="Genomic_DNA"/>
</dbReference>
<sequence>MSDAENNSVSAVTPLAREEIASSVQAALVNLDLMEDLVFKYFQRMRKNLTDLHQNL</sequence>
<comment type="caution">
    <text evidence="1">The sequence shown here is derived from an EMBL/GenBank/DDBJ whole genome shotgun (WGS) entry which is preliminary data.</text>
</comment>
<gene>
    <name evidence="1" type="ORF">DFR38_12038</name>
</gene>
<protein>
    <submittedName>
        <fullName evidence="1">Uncharacterized protein</fullName>
    </submittedName>
</protein>
<evidence type="ECO:0000313" key="1">
    <source>
        <dbReference type="EMBL" id="PXX42241.1"/>
    </source>
</evidence>
<organism evidence="1 2">
    <name type="scientific">Aquitalea magnusonii</name>
    <dbReference type="NCBI Taxonomy" id="332411"/>
    <lineage>
        <taxon>Bacteria</taxon>
        <taxon>Pseudomonadati</taxon>
        <taxon>Pseudomonadota</taxon>
        <taxon>Betaproteobacteria</taxon>
        <taxon>Neisseriales</taxon>
        <taxon>Chromobacteriaceae</taxon>
        <taxon>Aquitalea</taxon>
    </lineage>
</organism>